<dbReference type="Proteomes" id="UP000198975">
    <property type="component" value="Unassembled WGS sequence"/>
</dbReference>
<feature type="chain" id="PRO_5008690092" evidence="1">
    <location>
        <begin position="20"/>
        <end position="176"/>
    </location>
</feature>
<keyword evidence="1" id="KW-0732">Signal</keyword>
<name>A0A1C4CRP5_9ENTR</name>
<protein>
    <submittedName>
        <fullName evidence="2">Uncharacterized protein</fullName>
    </submittedName>
</protein>
<organism evidence="2 3">
    <name type="scientific">Kosakonia oryzendophytica</name>
    <dbReference type="NCBI Taxonomy" id="1005665"/>
    <lineage>
        <taxon>Bacteria</taxon>
        <taxon>Pseudomonadati</taxon>
        <taxon>Pseudomonadota</taxon>
        <taxon>Gammaproteobacteria</taxon>
        <taxon>Enterobacterales</taxon>
        <taxon>Enterobacteriaceae</taxon>
        <taxon>Kosakonia</taxon>
    </lineage>
</organism>
<dbReference type="AlphaFoldDB" id="A0A1C4CRP5"/>
<feature type="signal peptide" evidence="1">
    <location>
        <begin position="1"/>
        <end position="19"/>
    </location>
</feature>
<keyword evidence="3" id="KW-1185">Reference proteome</keyword>
<dbReference type="RefSeq" id="WP_088237757.1">
    <property type="nucleotide sequence ID" value="NZ_FMAY01000008.1"/>
</dbReference>
<evidence type="ECO:0000313" key="2">
    <source>
        <dbReference type="EMBL" id="SCC21825.1"/>
    </source>
</evidence>
<reference evidence="3" key="1">
    <citation type="submission" date="2016-08" db="EMBL/GenBank/DDBJ databases">
        <authorList>
            <person name="Varghese N."/>
            <person name="Submissions Spin"/>
        </authorList>
    </citation>
    <scope>NUCLEOTIDE SEQUENCE [LARGE SCALE GENOMIC DNA]</scope>
    <source>
        <strain evidence="3">REICA_082</strain>
    </source>
</reference>
<sequence>MIKKSIFLLLSVIASSSFAANTPAPVPSDACHFLSKMPFIKTPSTYKPYSEGSEDYTCGTPYFEIETPNSGDTLNNNIAYYVSGDETKTKKLMLMLNMNNQDPDAVKIARSYFINGSFEIMKKMFPTSPGKVARIVGSLTDGKYGEYAVDGWKVSSEKKVWPTGRGYELRFTVTPD</sequence>
<accession>A0A1C4CRP5</accession>
<evidence type="ECO:0000313" key="3">
    <source>
        <dbReference type="Proteomes" id="UP000198975"/>
    </source>
</evidence>
<dbReference type="EMBL" id="FMAY01000008">
    <property type="protein sequence ID" value="SCC21825.1"/>
    <property type="molecule type" value="Genomic_DNA"/>
</dbReference>
<gene>
    <name evidence="2" type="ORF">GA0061071_108200</name>
</gene>
<dbReference type="OrthoDB" id="6628966at2"/>
<evidence type="ECO:0000256" key="1">
    <source>
        <dbReference type="SAM" id="SignalP"/>
    </source>
</evidence>
<proteinExistence type="predicted"/>